<keyword evidence="1" id="KW-0812">Transmembrane</keyword>
<feature type="transmembrane region" description="Helical" evidence="1">
    <location>
        <begin position="240"/>
        <end position="261"/>
    </location>
</feature>
<comment type="caution">
    <text evidence="2">The sequence shown here is derived from an EMBL/GenBank/DDBJ whole genome shotgun (WGS) entry which is preliminary data.</text>
</comment>
<dbReference type="Proteomes" id="UP000824160">
    <property type="component" value="Unassembled WGS sequence"/>
</dbReference>
<accession>A0A9D1H7P6</accession>
<reference evidence="2" key="1">
    <citation type="submission" date="2020-10" db="EMBL/GenBank/DDBJ databases">
        <authorList>
            <person name="Gilroy R."/>
        </authorList>
    </citation>
    <scope>NUCLEOTIDE SEQUENCE</scope>
    <source>
        <strain evidence="2">ChiBcec7-5410</strain>
    </source>
</reference>
<feature type="transmembrane region" description="Helical" evidence="1">
    <location>
        <begin position="149"/>
        <end position="170"/>
    </location>
</feature>
<dbReference type="EMBL" id="DVLW01000172">
    <property type="protein sequence ID" value="HIT94771.1"/>
    <property type="molecule type" value="Genomic_DNA"/>
</dbReference>
<gene>
    <name evidence="2" type="ORF">IAC43_06265</name>
</gene>
<dbReference type="Pfam" id="PF07136">
    <property type="entry name" value="DUF1385"/>
    <property type="match status" value="1"/>
</dbReference>
<feature type="transmembrane region" description="Helical" evidence="1">
    <location>
        <begin position="215"/>
        <end position="234"/>
    </location>
</feature>
<feature type="transmembrane region" description="Helical" evidence="1">
    <location>
        <begin position="116"/>
        <end position="137"/>
    </location>
</feature>
<evidence type="ECO:0000313" key="3">
    <source>
        <dbReference type="Proteomes" id="UP000824160"/>
    </source>
</evidence>
<keyword evidence="1" id="KW-0472">Membrane</keyword>
<dbReference type="PANTHER" id="PTHR42867">
    <property type="entry name" value="MEMBRANE PROTEIN-RELATED"/>
    <property type="match status" value="1"/>
</dbReference>
<sequence length="317" mass="35635">MNKSEHPTCPAGFKTSIGGQAIIEGVMMKGPKKTAMSVRKQDGTLYHEVWDNPQKKWYHKVPFVRGVTNFITSMLDGYKCLMKSAEIATEGIEDEEPSKFDRWLEEKFGDKLVKTVGYISMVLGLVLAMLLFVYLPAQAVSLCKGFLPAWSYSLVEGLIKLGIFIGYMALVSLMPDMKRLFSYHGAEHKTIACFEAGEELTVENVRKHTRFHPRCGTSFIFLVLFISILLSSVVTWNSLVIRVALKLLMLPLVMAIAYELIRLAGRHDNLFTRIVSWPGLKIQRLTTREPDDGMIEAAIASIEAVLPEDLKDAVWGE</sequence>
<dbReference type="PANTHER" id="PTHR42867:SF1">
    <property type="entry name" value="MEMBRANE PROTEIN-RELATED"/>
    <property type="match status" value="1"/>
</dbReference>
<protein>
    <submittedName>
        <fullName evidence="2">DUF1385 domain-containing protein</fullName>
    </submittedName>
</protein>
<dbReference type="AlphaFoldDB" id="A0A9D1H7P6"/>
<proteinExistence type="predicted"/>
<name>A0A9D1H7P6_9FIRM</name>
<reference evidence="2" key="2">
    <citation type="journal article" date="2021" name="PeerJ">
        <title>Extensive microbial diversity within the chicken gut microbiome revealed by metagenomics and culture.</title>
        <authorList>
            <person name="Gilroy R."/>
            <person name="Ravi A."/>
            <person name="Getino M."/>
            <person name="Pursley I."/>
            <person name="Horton D.L."/>
            <person name="Alikhan N.F."/>
            <person name="Baker D."/>
            <person name="Gharbi K."/>
            <person name="Hall N."/>
            <person name="Watson M."/>
            <person name="Adriaenssens E.M."/>
            <person name="Foster-Nyarko E."/>
            <person name="Jarju S."/>
            <person name="Secka A."/>
            <person name="Antonio M."/>
            <person name="Oren A."/>
            <person name="Chaudhuri R.R."/>
            <person name="La Ragione R."/>
            <person name="Hildebrand F."/>
            <person name="Pallen M.J."/>
        </authorList>
    </citation>
    <scope>NUCLEOTIDE SEQUENCE</scope>
    <source>
        <strain evidence="2">ChiBcec7-5410</strain>
    </source>
</reference>
<keyword evidence="1" id="KW-1133">Transmembrane helix</keyword>
<evidence type="ECO:0000256" key="1">
    <source>
        <dbReference type="SAM" id="Phobius"/>
    </source>
</evidence>
<evidence type="ECO:0000313" key="2">
    <source>
        <dbReference type="EMBL" id="HIT94771.1"/>
    </source>
</evidence>
<organism evidence="2 3">
    <name type="scientific">Candidatus Faecivivens stercoripullorum</name>
    <dbReference type="NCBI Taxonomy" id="2840805"/>
    <lineage>
        <taxon>Bacteria</taxon>
        <taxon>Bacillati</taxon>
        <taxon>Bacillota</taxon>
        <taxon>Clostridia</taxon>
        <taxon>Eubacteriales</taxon>
        <taxon>Oscillospiraceae</taxon>
        <taxon>Oscillospiraceae incertae sedis</taxon>
        <taxon>Candidatus Faecivivens</taxon>
    </lineage>
</organism>
<dbReference type="InterPro" id="IPR010787">
    <property type="entry name" value="DUF1385"/>
</dbReference>